<dbReference type="InterPro" id="IPR010255">
    <property type="entry name" value="Haem_peroxidase_sf"/>
</dbReference>
<dbReference type="AlphaFoldDB" id="A0A6G0TGI2"/>
<evidence type="ECO:0000256" key="1">
    <source>
        <dbReference type="ARBA" id="ARBA00022559"/>
    </source>
</evidence>
<dbReference type="EMBL" id="VYZN01000040">
    <property type="protein sequence ID" value="KAE9531957.1"/>
    <property type="molecule type" value="Genomic_DNA"/>
</dbReference>
<keyword evidence="2" id="KW-0732">Signal</keyword>
<dbReference type="OrthoDB" id="823504at2759"/>
<name>A0A6G0TGI2_APHGL</name>
<dbReference type="PANTHER" id="PTHR11475">
    <property type="entry name" value="OXIDASE/PEROXIDASE"/>
    <property type="match status" value="1"/>
</dbReference>
<proteinExistence type="predicted"/>
<keyword evidence="4" id="KW-1185">Reference proteome</keyword>
<feature type="signal peptide" evidence="2">
    <location>
        <begin position="1"/>
        <end position="20"/>
    </location>
</feature>
<dbReference type="Pfam" id="PF03098">
    <property type="entry name" value="An_peroxidase"/>
    <property type="match status" value="1"/>
</dbReference>
<dbReference type="GO" id="GO:0004601">
    <property type="term" value="F:peroxidase activity"/>
    <property type="evidence" value="ECO:0007669"/>
    <property type="project" value="UniProtKB-KW"/>
</dbReference>
<keyword evidence="1" id="KW-0575">Peroxidase</keyword>
<evidence type="ECO:0000313" key="3">
    <source>
        <dbReference type="EMBL" id="KAE9531957.1"/>
    </source>
</evidence>
<sequence>MRTPLTWLVFLSALLAQGYAWRSDSEECALPLKHFKPTGYGEKCISYANVSEAFHEACRGVLGIEPGTNDLTDIQLDNFGDVIQETTRILCEWLVWHIMFSPKACLTIFFYLKKKLFGLTKDQVRSLLPIINTENTDIGAYCPKELKSYPGNDCGNGIEFRLIDGRCNNFVHPHWGAAKLPFKRLLPPDYGDGIKSIRTSITGFPLPNPRSVSARVHKDIARPHRTDITFLFAAFGQLVDHDLTLTAETKDPITRQEIKCCSGANNPYCIPINVPIDDQFFVGSHRQRCIDMIRSLAGVNTDCPLEYACIVDSRFITKKKIEKRMRKTPSEETITTTNRLFNVTVQCSVNRKVGTEYRNIGDSVLRPLKP</sequence>
<dbReference type="Proteomes" id="UP000475862">
    <property type="component" value="Unassembled WGS sequence"/>
</dbReference>
<feature type="chain" id="PRO_5026332412" description="Peroxidase" evidence="2">
    <location>
        <begin position="21"/>
        <end position="370"/>
    </location>
</feature>
<evidence type="ECO:0008006" key="5">
    <source>
        <dbReference type="Google" id="ProtNLM"/>
    </source>
</evidence>
<dbReference type="GO" id="GO:0020037">
    <property type="term" value="F:heme binding"/>
    <property type="evidence" value="ECO:0007669"/>
    <property type="project" value="InterPro"/>
</dbReference>
<protein>
    <recommendedName>
        <fullName evidence="5">Peroxidase</fullName>
    </recommendedName>
</protein>
<dbReference type="InterPro" id="IPR019791">
    <property type="entry name" value="Haem_peroxidase_animal"/>
</dbReference>
<gene>
    <name evidence="3" type="ORF">AGLY_010159</name>
</gene>
<evidence type="ECO:0000313" key="4">
    <source>
        <dbReference type="Proteomes" id="UP000475862"/>
    </source>
</evidence>
<comment type="caution">
    <text evidence="3">The sequence shown here is derived from an EMBL/GenBank/DDBJ whole genome shotgun (WGS) entry which is preliminary data.</text>
</comment>
<dbReference type="GO" id="GO:0006979">
    <property type="term" value="P:response to oxidative stress"/>
    <property type="evidence" value="ECO:0007669"/>
    <property type="project" value="InterPro"/>
</dbReference>
<keyword evidence="1" id="KW-0560">Oxidoreductase</keyword>
<dbReference type="SUPFAM" id="SSF48113">
    <property type="entry name" value="Heme-dependent peroxidases"/>
    <property type="match status" value="1"/>
</dbReference>
<dbReference type="PANTHER" id="PTHR11475:SF106">
    <property type="entry name" value="CURLY SU"/>
    <property type="match status" value="1"/>
</dbReference>
<accession>A0A6G0TGI2</accession>
<dbReference type="PROSITE" id="PS50292">
    <property type="entry name" value="PEROXIDASE_3"/>
    <property type="match status" value="1"/>
</dbReference>
<organism evidence="3 4">
    <name type="scientific">Aphis glycines</name>
    <name type="common">Soybean aphid</name>
    <dbReference type="NCBI Taxonomy" id="307491"/>
    <lineage>
        <taxon>Eukaryota</taxon>
        <taxon>Metazoa</taxon>
        <taxon>Ecdysozoa</taxon>
        <taxon>Arthropoda</taxon>
        <taxon>Hexapoda</taxon>
        <taxon>Insecta</taxon>
        <taxon>Pterygota</taxon>
        <taxon>Neoptera</taxon>
        <taxon>Paraneoptera</taxon>
        <taxon>Hemiptera</taxon>
        <taxon>Sternorrhyncha</taxon>
        <taxon>Aphidomorpha</taxon>
        <taxon>Aphidoidea</taxon>
        <taxon>Aphididae</taxon>
        <taxon>Aphidini</taxon>
        <taxon>Aphis</taxon>
        <taxon>Aphis</taxon>
    </lineage>
</organism>
<evidence type="ECO:0000256" key="2">
    <source>
        <dbReference type="SAM" id="SignalP"/>
    </source>
</evidence>
<reference evidence="3 4" key="1">
    <citation type="submission" date="2019-08" db="EMBL/GenBank/DDBJ databases">
        <title>The genome of the soybean aphid Biotype 1, its phylome, world population structure and adaptation to the North American continent.</title>
        <authorList>
            <person name="Giordano R."/>
            <person name="Donthu R.K."/>
            <person name="Hernandez A.G."/>
            <person name="Wright C.L."/>
            <person name="Zimin A.V."/>
        </authorList>
    </citation>
    <scope>NUCLEOTIDE SEQUENCE [LARGE SCALE GENOMIC DNA]</scope>
    <source>
        <tissue evidence="3">Whole aphids</tissue>
    </source>
</reference>
<dbReference type="Gene3D" id="1.10.640.10">
    <property type="entry name" value="Haem peroxidase domain superfamily, animal type"/>
    <property type="match status" value="1"/>
</dbReference>
<dbReference type="InterPro" id="IPR037120">
    <property type="entry name" value="Haem_peroxidase_sf_animal"/>
</dbReference>